<name>A0A0G4KB38_9SPIR</name>
<evidence type="ECO:0000313" key="2">
    <source>
        <dbReference type="Proteomes" id="UP000043763"/>
    </source>
</evidence>
<evidence type="ECO:0000313" key="1">
    <source>
        <dbReference type="EMBL" id="CRF35327.1"/>
    </source>
</evidence>
<accession>A0A0G4KB38</accession>
<dbReference type="AlphaFoldDB" id="A0A0G4KB38"/>
<dbReference type="RefSeq" id="WP_048595976.1">
    <property type="nucleotide sequence ID" value="NZ_CVLB01000003.1"/>
</dbReference>
<protein>
    <submittedName>
        <fullName evidence="1">Uncharacterized protein</fullName>
    </submittedName>
</protein>
<keyword evidence="2" id="KW-1185">Reference proteome</keyword>
<dbReference type="Proteomes" id="UP000043763">
    <property type="component" value="Unassembled WGS sequence"/>
</dbReference>
<sequence length="67" mass="7803">MVLPKQLLANNTENKEEYNKLIEEAYNDFIKGYDLADDTSKKEYKQRIIYLARDGNETAIKICDENG</sequence>
<gene>
    <name evidence="1" type="ORF">BRSU_2581</name>
</gene>
<reference evidence="2" key="1">
    <citation type="submission" date="2015-04" db="EMBL/GenBank/DDBJ databases">
        <authorList>
            <person name="Mushtaq Mamoona"/>
        </authorList>
    </citation>
    <scope>NUCLEOTIDE SEQUENCE [LARGE SCALE GENOMIC DNA]</scope>
    <source>
        <strain evidence="2">AN4859/03</strain>
    </source>
</reference>
<proteinExistence type="predicted"/>
<dbReference type="EMBL" id="CVLB01000003">
    <property type="protein sequence ID" value="CRF35327.1"/>
    <property type="molecule type" value="Genomic_DNA"/>
</dbReference>
<organism evidence="1 2">
    <name type="scientific">Brachyspira suanatina</name>
    <dbReference type="NCBI Taxonomy" id="381802"/>
    <lineage>
        <taxon>Bacteria</taxon>
        <taxon>Pseudomonadati</taxon>
        <taxon>Spirochaetota</taxon>
        <taxon>Spirochaetia</taxon>
        <taxon>Brachyspirales</taxon>
        <taxon>Brachyspiraceae</taxon>
        <taxon>Brachyspira</taxon>
    </lineage>
</organism>